<evidence type="ECO:0000259" key="8">
    <source>
        <dbReference type="PROSITE" id="PS50994"/>
    </source>
</evidence>
<keyword evidence="1" id="KW-0645">Protease</keyword>
<dbReference type="GO" id="GO:0006508">
    <property type="term" value="P:proteolysis"/>
    <property type="evidence" value="ECO:0007669"/>
    <property type="project" value="UniProtKB-KW"/>
</dbReference>
<gene>
    <name evidence="9" type="ORF">EEDITHA_LOCUS1226</name>
</gene>
<dbReference type="Pfam" id="PF07727">
    <property type="entry name" value="RVT_2"/>
    <property type="match status" value="1"/>
</dbReference>
<dbReference type="InterPro" id="IPR057670">
    <property type="entry name" value="SH3_retrovirus"/>
</dbReference>
<evidence type="ECO:0000256" key="5">
    <source>
        <dbReference type="PROSITE-ProRule" id="PRU00047"/>
    </source>
</evidence>
<dbReference type="InterPro" id="IPR036397">
    <property type="entry name" value="RNaseH_sf"/>
</dbReference>
<dbReference type="PANTHER" id="PTHR42648">
    <property type="entry name" value="TRANSPOSASE, PUTATIVE-RELATED"/>
    <property type="match status" value="1"/>
</dbReference>
<evidence type="ECO:0000256" key="1">
    <source>
        <dbReference type="ARBA" id="ARBA00022670"/>
    </source>
</evidence>
<dbReference type="Pfam" id="PF22936">
    <property type="entry name" value="Pol_BBD"/>
    <property type="match status" value="1"/>
</dbReference>
<dbReference type="InterPro" id="IPR001878">
    <property type="entry name" value="Znf_CCHC"/>
</dbReference>
<feature type="region of interest" description="Disordered" evidence="6">
    <location>
        <begin position="759"/>
        <end position="793"/>
    </location>
</feature>
<dbReference type="GO" id="GO:0004190">
    <property type="term" value="F:aspartic-type endopeptidase activity"/>
    <property type="evidence" value="ECO:0007669"/>
    <property type="project" value="UniProtKB-KW"/>
</dbReference>
<name>A0AAU9TAQ7_EUPED</name>
<accession>A0AAU9TAQ7</accession>
<evidence type="ECO:0000256" key="6">
    <source>
        <dbReference type="SAM" id="MobiDB-lite"/>
    </source>
</evidence>
<dbReference type="GO" id="GO:0042575">
    <property type="term" value="C:DNA polymerase complex"/>
    <property type="evidence" value="ECO:0007669"/>
    <property type="project" value="UniProtKB-ARBA"/>
</dbReference>
<dbReference type="CDD" id="cd09272">
    <property type="entry name" value="RNase_HI_RT_Ty1"/>
    <property type="match status" value="1"/>
</dbReference>
<dbReference type="SUPFAM" id="SSF53098">
    <property type="entry name" value="Ribonuclease H-like"/>
    <property type="match status" value="1"/>
</dbReference>
<evidence type="ECO:0000313" key="10">
    <source>
        <dbReference type="Proteomes" id="UP001153954"/>
    </source>
</evidence>
<protein>
    <recommendedName>
        <fullName evidence="11">Polyprotein</fullName>
    </recommendedName>
</protein>
<reference evidence="9" key="1">
    <citation type="submission" date="2022-03" db="EMBL/GenBank/DDBJ databases">
        <authorList>
            <person name="Tunstrom K."/>
        </authorList>
    </citation>
    <scope>NUCLEOTIDE SEQUENCE</scope>
</reference>
<evidence type="ECO:0008006" key="11">
    <source>
        <dbReference type="Google" id="ProtNLM"/>
    </source>
</evidence>
<dbReference type="GO" id="GO:0003676">
    <property type="term" value="F:nucleic acid binding"/>
    <property type="evidence" value="ECO:0007669"/>
    <property type="project" value="InterPro"/>
</dbReference>
<feature type="domain" description="Integrase catalytic" evidence="8">
    <location>
        <begin position="498"/>
        <end position="675"/>
    </location>
</feature>
<keyword evidence="5" id="KW-0862">Zinc</keyword>
<keyword evidence="5" id="KW-0863">Zinc-finger</keyword>
<keyword evidence="10" id="KW-1185">Reference proteome</keyword>
<dbReference type="InterPro" id="IPR039537">
    <property type="entry name" value="Retrotran_Ty1/copia-like"/>
</dbReference>
<dbReference type="InterPro" id="IPR001584">
    <property type="entry name" value="Integrase_cat-core"/>
</dbReference>
<keyword evidence="4" id="KW-0378">Hydrolase</keyword>
<organism evidence="9 10">
    <name type="scientific">Euphydryas editha</name>
    <name type="common">Edith's checkerspot</name>
    <dbReference type="NCBI Taxonomy" id="104508"/>
    <lineage>
        <taxon>Eukaryota</taxon>
        <taxon>Metazoa</taxon>
        <taxon>Ecdysozoa</taxon>
        <taxon>Arthropoda</taxon>
        <taxon>Hexapoda</taxon>
        <taxon>Insecta</taxon>
        <taxon>Pterygota</taxon>
        <taxon>Neoptera</taxon>
        <taxon>Endopterygota</taxon>
        <taxon>Lepidoptera</taxon>
        <taxon>Glossata</taxon>
        <taxon>Ditrysia</taxon>
        <taxon>Papilionoidea</taxon>
        <taxon>Nymphalidae</taxon>
        <taxon>Nymphalinae</taxon>
        <taxon>Euphydryas</taxon>
    </lineage>
</organism>
<comment type="caution">
    <text evidence="9">The sequence shown here is derived from an EMBL/GenBank/DDBJ whole genome shotgun (WGS) entry which is preliminary data.</text>
</comment>
<evidence type="ECO:0000259" key="7">
    <source>
        <dbReference type="PROSITE" id="PS50158"/>
    </source>
</evidence>
<keyword evidence="2" id="KW-0479">Metal-binding</keyword>
<dbReference type="InterPro" id="IPR013103">
    <property type="entry name" value="RVT_2"/>
</dbReference>
<evidence type="ECO:0000256" key="3">
    <source>
        <dbReference type="ARBA" id="ARBA00022750"/>
    </source>
</evidence>
<dbReference type="Gene3D" id="3.30.420.10">
    <property type="entry name" value="Ribonuclease H-like superfamily/Ribonuclease H"/>
    <property type="match status" value="1"/>
</dbReference>
<dbReference type="GO" id="GO:0071897">
    <property type="term" value="P:DNA biosynthetic process"/>
    <property type="evidence" value="ECO:0007669"/>
    <property type="project" value="UniProtKB-ARBA"/>
</dbReference>
<feature type="domain" description="CCHC-type" evidence="7">
    <location>
        <begin position="213"/>
        <end position="228"/>
    </location>
</feature>
<dbReference type="GO" id="GO:0015074">
    <property type="term" value="P:DNA integration"/>
    <property type="evidence" value="ECO:0007669"/>
    <property type="project" value="InterPro"/>
</dbReference>
<dbReference type="InterPro" id="IPR012337">
    <property type="entry name" value="RNaseH-like_sf"/>
</dbReference>
<feature type="compositionally biased region" description="Basic and acidic residues" evidence="6">
    <location>
        <begin position="777"/>
        <end position="793"/>
    </location>
</feature>
<evidence type="ECO:0000313" key="9">
    <source>
        <dbReference type="EMBL" id="CAH2084679.1"/>
    </source>
</evidence>
<dbReference type="PROSITE" id="PS50158">
    <property type="entry name" value="ZF_CCHC"/>
    <property type="match status" value="1"/>
</dbReference>
<keyword evidence="3" id="KW-0064">Aspartyl protease</keyword>
<evidence type="ECO:0000256" key="2">
    <source>
        <dbReference type="ARBA" id="ARBA00022723"/>
    </source>
</evidence>
<dbReference type="EMBL" id="CAKOGL010000003">
    <property type="protein sequence ID" value="CAH2084679.1"/>
    <property type="molecule type" value="Genomic_DNA"/>
</dbReference>
<dbReference type="SUPFAM" id="SSF56672">
    <property type="entry name" value="DNA/RNA polymerases"/>
    <property type="match status" value="1"/>
</dbReference>
<dbReference type="PROSITE" id="PS50994">
    <property type="entry name" value="INTEGRASE"/>
    <property type="match status" value="1"/>
</dbReference>
<dbReference type="PANTHER" id="PTHR42648:SF28">
    <property type="entry name" value="TRANSPOSON-ENCODED PROTEIN WITH RIBONUCLEASE H-LIKE AND RETROVIRUS ZINC FINGER-LIKE DOMAINS"/>
    <property type="match status" value="1"/>
</dbReference>
<dbReference type="InterPro" id="IPR043502">
    <property type="entry name" value="DNA/RNA_pol_sf"/>
</dbReference>
<sequence>MAVRNEISIPVFDGADYSNWKIRILKFLQYRGCVEVVKREKCKSDDSSWDEKDVQATNYIYSSISNKQLEYICEEDTSYKIFKKFDEMYLKQSTALQIVYRNKIEAIKLKNYTEVDEFFLDFEKSINELKQAGATLNEQEKLNYMLRALPSSFSHMGDLLDILPEKDRTVDYLKSKIKLKILDGKGEKISGVSNGNSNVFKVEASSLVSSLTCFLCGRKGHKQKFCRQRMSNYRGQRLSNHGNNYGHASSSNSSNFNECGRGTYNQRSFHGNRGHFHQNNRKYSGNNFHTEIENNMTSATSVNENSEDGKIIWLLDSGCTDHIVNNDEYYDEVIILEKPVNVKVGDGRILEATKVGSFTALFPVYGNRIEIKLNNVFYVKEMKANLLSYSKITDNNSIVSQGDVTKIYNSSRHLIAIAKKEDRLLKMISYVEKKNNNNKMIAYVTKSNMTVKEKLHRTLGHINFNTLNTMCQNQSLEGIPTSIESEYMRCGTCIENKMSNIPFRNNRQRANDILDLVHTDLNGPHHTVGYSGEKYFLSFIDDFSKLAKVYCIQSKAQVFDCFVEYVNEVQNLTGKNIKELRCDNGKEYINAKMFGFARDKGILIKPCPAYTHELNGTAERFNRTIMNTARCLMAEAKVDRRYWPEVVKAAAYLKNRILTNTIVRKTPYEIFFKKKPSMNNLRIYGSKVFVRIPEEKRNSKWDRKAELGILLGYTDVGYRVLINNKVIVARHVDIIEEDIKCIGFEDNCVKENKAVEESNIDNEEKDENNTINENESTNERKENDENKEIKEQRISKRQIKPPVRFGDEYGYYCVGVNYCDAMTPVTFQEALTCDDSEKWQSAMNSEIDCLIKNNTWTLVSKPKDKKVLDVKWIYKKKSDNVYKARLVVRGFQQINYNEDIYSPVAKMQTLKLLLSYCCQNSLEIEQMDVETAFLNSKVLSEVYVKQPNGFDDSTGRVYKLNKALYGLKESPRSWYEYFNNFIITLGFRRSKFDYCLYVKQQNNLKMYILLFVDDLLICCRNKSVIIEIKKKLSGKFVMKDMGKVKNYVGIDIEYDYKENNIMTLSQEKYIESLAKKYKIENSKLYKTPMEINLKLEQSDVNENIKYRNLIGALLYISYGTRPDISFSVNYLSRFQNCYNETYFKYALRVLKYLYLTKDLCLTYYKNDKVDIMDCYVDADWAGDIVDRKSTTGYCIRLFGNVVYWKSKKQNCVTKSSTFAEYIALSEAVTEINLLINICNDVFIKICNPVKIYEDNSGALSIAKYGNFTKNSKHIEVNYYYVHESYKNGIIEIVKIDTNNNVADIFTKSLGNVKFIKFRELLNLKK</sequence>
<dbReference type="Pfam" id="PF25597">
    <property type="entry name" value="SH3_retrovirus"/>
    <property type="match status" value="1"/>
</dbReference>
<dbReference type="InterPro" id="IPR054722">
    <property type="entry name" value="PolX-like_BBD"/>
</dbReference>
<proteinExistence type="predicted"/>
<dbReference type="Pfam" id="PF14223">
    <property type="entry name" value="Retrotran_gag_2"/>
    <property type="match status" value="1"/>
</dbReference>
<dbReference type="Proteomes" id="UP001153954">
    <property type="component" value="Unassembled WGS sequence"/>
</dbReference>
<evidence type="ECO:0000256" key="4">
    <source>
        <dbReference type="ARBA" id="ARBA00022801"/>
    </source>
</evidence>
<dbReference type="GO" id="GO:0008270">
    <property type="term" value="F:zinc ion binding"/>
    <property type="evidence" value="ECO:0007669"/>
    <property type="project" value="UniProtKB-KW"/>
</dbReference>